<reference evidence="2" key="3">
    <citation type="submission" date="2025-09" db="UniProtKB">
        <authorList>
            <consortium name="Ensembl"/>
        </authorList>
    </citation>
    <scope>IDENTIFICATION</scope>
</reference>
<dbReference type="Pfam" id="PF10238">
    <property type="entry name" value="Eapp_C"/>
    <property type="match status" value="1"/>
</dbReference>
<dbReference type="FunCoup" id="H2XW33">
    <property type="interactions" value="111"/>
</dbReference>
<dbReference type="STRING" id="7719.ENSCINP00000033867"/>
<dbReference type="AlphaFoldDB" id="H2XW33"/>
<evidence type="ECO:0000256" key="1">
    <source>
        <dbReference type="SAM" id="MobiDB-lite"/>
    </source>
</evidence>
<feature type="region of interest" description="Disordered" evidence="1">
    <location>
        <begin position="1"/>
        <end position="20"/>
    </location>
</feature>
<dbReference type="InParanoid" id="H2XW33"/>
<evidence type="ECO:0000313" key="3">
    <source>
        <dbReference type="Proteomes" id="UP000008144"/>
    </source>
</evidence>
<dbReference type="PANTHER" id="PTHR15967:SF0">
    <property type="entry name" value="E2F-ASSOCIATED PHOSPHOPROTEIN"/>
    <property type="match status" value="1"/>
</dbReference>
<sequence length="243" mass="27967">GEDVSSSEDEFERTMKDELDEKMKTLEESWIADFPQSTKDAASCSTSKQDVKQTNYYDNVYFDSDEETAESERGKEKKKVVSNADLFYDPQADDDDQIWINKQKERGKIQKSKSESSRKPNQKESPQLSCPACMATVCLDCQRHDTYQNQYRAMFVLNCTVHKDEVLHYKGPKKKVFKRHKRKHDGSSSASDVGYVRSTDAETNQQSTNDSYHPVKCETCKTEIAVYDKDDVFHFFNVIAGHC</sequence>
<dbReference type="Proteomes" id="UP000008144">
    <property type="component" value="Unassembled WGS sequence"/>
</dbReference>
<dbReference type="GeneTree" id="ENSGT00390000001332"/>
<evidence type="ECO:0000313" key="2">
    <source>
        <dbReference type="Ensembl" id="ENSCINP00000033867.1"/>
    </source>
</evidence>
<feature type="compositionally biased region" description="Acidic residues" evidence="1">
    <location>
        <begin position="1"/>
        <end position="11"/>
    </location>
</feature>
<name>H2XW33_CIOIN</name>
<protein>
    <submittedName>
        <fullName evidence="2">E2F-associated phosphoprotein</fullName>
    </submittedName>
</protein>
<dbReference type="GO" id="GO:0005634">
    <property type="term" value="C:nucleus"/>
    <property type="evidence" value="ECO:0000318"/>
    <property type="project" value="GO_Central"/>
</dbReference>
<dbReference type="OMA" id="CFVNKEE"/>
<accession>H2XW33</accession>
<gene>
    <name evidence="2" type="primary">LOC100187353</name>
</gene>
<proteinExistence type="predicted"/>
<dbReference type="InterPro" id="IPR019370">
    <property type="entry name" value="E2F-assoc_phosphoprotein"/>
</dbReference>
<reference evidence="3" key="1">
    <citation type="journal article" date="2002" name="Science">
        <title>The draft genome of Ciona intestinalis: insights into chordate and vertebrate origins.</title>
        <authorList>
            <person name="Dehal P."/>
            <person name="Satou Y."/>
            <person name="Campbell R.K."/>
            <person name="Chapman J."/>
            <person name="Degnan B."/>
            <person name="De Tomaso A."/>
            <person name="Davidson B."/>
            <person name="Di Gregorio A."/>
            <person name="Gelpke M."/>
            <person name="Goodstein D.M."/>
            <person name="Harafuji N."/>
            <person name="Hastings K.E."/>
            <person name="Ho I."/>
            <person name="Hotta K."/>
            <person name="Huang W."/>
            <person name="Kawashima T."/>
            <person name="Lemaire P."/>
            <person name="Martinez D."/>
            <person name="Meinertzhagen I.A."/>
            <person name="Necula S."/>
            <person name="Nonaka M."/>
            <person name="Putnam N."/>
            <person name="Rash S."/>
            <person name="Saiga H."/>
            <person name="Satake M."/>
            <person name="Terry A."/>
            <person name="Yamada L."/>
            <person name="Wang H.G."/>
            <person name="Awazu S."/>
            <person name="Azumi K."/>
            <person name="Boore J."/>
            <person name="Branno M."/>
            <person name="Chin-Bow S."/>
            <person name="DeSantis R."/>
            <person name="Doyle S."/>
            <person name="Francino P."/>
            <person name="Keys D.N."/>
            <person name="Haga S."/>
            <person name="Hayashi H."/>
            <person name="Hino K."/>
            <person name="Imai K.S."/>
            <person name="Inaba K."/>
            <person name="Kano S."/>
            <person name="Kobayashi K."/>
            <person name="Kobayashi M."/>
            <person name="Lee B.I."/>
            <person name="Makabe K.W."/>
            <person name="Manohar C."/>
            <person name="Matassi G."/>
            <person name="Medina M."/>
            <person name="Mochizuki Y."/>
            <person name="Mount S."/>
            <person name="Morishita T."/>
            <person name="Miura S."/>
            <person name="Nakayama A."/>
            <person name="Nishizaka S."/>
            <person name="Nomoto H."/>
            <person name="Ohta F."/>
            <person name="Oishi K."/>
            <person name="Rigoutsos I."/>
            <person name="Sano M."/>
            <person name="Sasaki A."/>
            <person name="Sasakura Y."/>
            <person name="Shoguchi E."/>
            <person name="Shin-i T."/>
            <person name="Spagnuolo A."/>
            <person name="Stainier D."/>
            <person name="Suzuki M.M."/>
            <person name="Tassy O."/>
            <person name="Takatori N."/>
            <person name="Tokuoka M."/>
            <person name="Yagi K."/>
            <person name="Yoshizaki F."/>
            <person name="Wada S."/>
            <person name="Zhang C."/>
            <person name="Hyatt P.D."/>
            <person name="Larimer F."/>
            <person name="Detter C."/>
            <person name="Doggett N."/>
            <person name="Glavina T."/>
            <person name="Hawkins T."/>
            <person name="Richardson P."/>
            <person name="Lucas S."/>
            <person name="Kohara Y."/>
            <person name="Levine M."/>
            <person name="Satoh N."/>
            <person name="Rokhsar D.S."/>
        </authorList>
    </citation>
    <scope>NUCLEOTIDE SEQUENCE [LARGE SCALE GENOMIC DNA]</scope>
</reference>
<keyword evidence="3" id="KW-1185">Reference proteome</keyword>
<dbReference type="PANTHER" id="PTHR15967">
    <property type="entry name" value="E2F-ASSOCIATED PHOSPHOPROTEIN"/>
    <property type="match status" value="1"/>
</dbReference>
<organism evidence="2 3">
    <name type="scientific">Ciona intestinalis</name>
    <name type="common">Transparent sea squirt</name>
    <name type="synonym">Ascidia intestinalis</name>
    <dbReference type="NCBI Taxonomy" id="7719"/>
    <lineage>
        <taxon>Eukaryota</taxon>
        <taxon>Metazoa</taxon>
        <taxon>Chordata</taxon>
        <taxon>Tunicata</taxon>
        <taxon>Ascidiacea</taxon>
        <taxon>Phlebobranchia</taxon>
        <taxon>Cionidae</taxon>
        <taxon>Ciona</taxon>
    </lineage>
</organism>
<dbReference type="Ensembl" id="ENSCINT00000036566.1">
    <property type="protein sequence ID" value="ENSCINP00000033867.1"/>
    <property type="gene ID" value="ENSCING00000000988.3"/>
</dbReference>
<reference evidence="2" key="2">
    <citation type="submission" date="2025-08" db="UniProtKB">
        <authorList>
            <consortium name="Ensembl"/>
        </authorList>
    </citation>
    <scope>IDENTIFICATION</scope>
</reference>
<feature type="compositionally biased region" description="Basic and acidic residues" evidence="1">
    <location>
        <begin position="105"/>
        <end position="122"/>
    </location>
</feature>
<feature type="region of interest" description="Disordered" evidence="1">
    <location>
        <begin position="105"/>
        <end position="128"/>
    </location>
</feature>